<evidence type="ECO:0000313" key="2">
    <source>
        <dbReference type="EMBL" id="CAD7697946.1"/>
    </source>
</evidence>
<organism evidence="2 3">
    <name type="scientific">Ostreobium quekettii</name>
    <dbReference type="NCBI Taxonomy" id="121088"/>
    <lineage>
        <taxon>Eukaryota</taxon>
        <taxon>Viridiplantae</taxon>
        <taxon>Chlorophyta</taxon>
        <taxon>core chlorophytes</taxon>
        <taxon>Ulvophyceae</taxon>
        <taxon>TCBD clade</taxon>
        <taxon>Bryopsidales</taxon>
        <taxon>Ostreobineae</taxon>
        <taxon>Ostreobiaceae</taxon>
        <taxon>Ostreobium</taxon>
    </lineage>
</organism>
<evidence type="ECO:0000313" key="3">
    <source>
        <dbReference type="Proteomes" id="UP000708148"/>
    </source>
</evidence>
<keyword evidence="1" id="KW-0472">Membrane</keyword>
<sequence>MAGEIEPSSMPPLEARLEHGPLARRDEVLADTRERILRSVKCADPWDSGFNFVDPVLEASYWDARVRRDLWFVDTTAHCNCALMAAGLLAPLRAAAAPDYLTSGLLPAWIGLRAALSLWAFEGGKAYLAWRTTAIAVVRLLFAFLGAVIGWWAPPPEATPWAVLTRVVSGSMVIGLVATSVGLQVKSSVGVKIQFVATALSMLMVPGYCAAGLDECRFAPALQVIGGTIDRVMQYTAFGLFRLDMGGPSDQDGQAYTCWMVVTFMQWAVGFLLTSTVVYCIEGWSRVCFVRSCVEVDGQVWRRLRSRWLGSACTAVGVACVAAASIWELLRITEEARQLGTCDAECGDL</sequence>
<dbReference type="Proteomes" id="UP000708148">
    <property type="component" value="Unassembled WGS sequence"/>
</dbReference>
<feature type="transmembrane region" description="Helical" evidence="1">
    <location>
        <begin position="133"/>
        <end position="153"/>
    </location>
</feature>
<dbReference type="EMBL" id="CAJHUC010000733">
    <property type="protein sequence ID" value="CAD7697946.1"/>
    <property type="molecule type" value="Genomic_DNA"/>
</dbReference>
<reference evidence="2" key="1">
    <citation type="submission" date="2020-12" db="EMBL/GenBank/DDBJ databases">
        <authorList>
            <person name="Iha C."/>
        </authorList>
    </citation>
    <scope>NUCLEOTIDE SEQUENCE</scope>
</reference>
<evidence type="ECO:0000256" key="1">
    <source>
        <dbReference type="SAM" id="Phobius"/>
    </source>
</evidence>
<keyword evidence="1" id="KW-1133">Transmembrane helix</keyword>
<name>A0A8S1ISF9_9CHLO</name>
<feature type="transmembrane region" description="Helical" evidence="1">
    <location>
        <begin position="259"/>
        <end position="281"/>
    </location>
</feature>
<gene>
    <name evidence="2" type="ORF">OSTQU699_LOCUS3307</name>
</gene>
<keyword evidence="1" id="KW-0812">Transmembrane</keyword>
<keyword evidence="3" id="KW-1185">Reference proteome</keyword>
<proteinExistence type="predicted"/>
<feature type="transmembrane region" description="Helical" evidence="1">
    <location>
        <begin position="195"/>
        <end position="213"/>
    </location>
</feature>
<comment type="caution">
    <text evidence="2">The sequence shown here is derived from an EMBL/GenBank/DDBJ whole genome shotgun (WGS) entry which is preliminary data.</text>
</comment>
<accession>A0A8S1ISF9</accession>
<dbReference type="AlphaFoldDB" id="A0A8S1ISF9"/>
<feature type="transmembrane region" description="Helical" evidence="1">
    <location>
        <begin position="159"/>
        <end position="183"/>
    </location>
</feature>
<protein>
    <submittedName>
        <fullName evidence="2">Uncharacterized protein</fullName>
    </submittedName>
</protein>
<feature type="transmembrane region" description="Helical" evidence="1">
    <location>
        <begin position="308"/>
        <end position="327"/>
    </location>
</feature>